<feature type="compositionally biased region" description="Low complexity" evidence="1">
    <location>
        <begin position="195"/>
        <end position="205"/>
    </location>
</feature>
<evidence type="ECO:0000313" key="4">
    <source>
        <dbReference type="Proteomes" id="UP000232323"/>
    </source>
</evidence>
<feature type="compositionally biased region" description="Pro residues" evidence="1">
    <location>
        <begin position="78"/>
        <end position="116"/>
    </location>
</feature>
<sequence length="466" mass="48337">MMNRQKAVGAKCHSRRLGLKSFAVFICALSATLRIEAVNPPTHLSLASPQYPHSPPPPIYPPVPSPRPQSPFPLSQIPTPPNPYTPSPKTGSPPIPPYPPPPPLPHTYSPPPPTSSPPNPYVGTIFVIGNIILYNISQATFSTPTNVEAFQNGMSFIAFGLPSGGTFQASDVVVQSTLPTYLSLPPSPPYPPLTPILSSSQAPAANSPPYPPPPTTLPAASVSVNFLIQGLTSARRNLLITTSASQVQANIQVAAASGALLSAFKIAGLNVLGLTLENINVIGGVPQPPSPVLMYPPPSTPQAPSTTTISQTTEIFIYVGVSIACALVLAMVILLIVLVARRSSPVAPLPITPPVTATNVSPMWSQQLPYSGGPALLRPAAGNKPPPLFIQATQATGQQVPDGQGGVRYQGGVPAALLSPTPQHAAGVLPPLPQSAVSGLQATAVYGRSHFAPGYAQGVQMNPQGH</sequence>
<dbReference type="STRING" id="1157962.A0A250XBS4"/>
<protein>
    <submittedName>
        <fullName evidence="3">Uncharacterized protein</fullName>
    </submittedName>
</protein>
<dbReference type="AlphaFoldDB" id="A0A250XBS4"/>
<organism evidence="3 4">
    <name type="scientific">Chlamydomonas eustigma</name>
    <dbReference type="NCBI Taxonomy" id="1157962"/>
    <lineage>
        <taxon>Eukaryota</taxon>
        <taxon>Viridiplantae</taxon>
        <taxon>Chlorophyta</taxon>
        <taxon>core chlorophytes</taxon>
        <taxon>Chlorophyceae</taxon>
        <taxon>CS clade</taxon>
        <taxon>Chlamydomonadales</taxon>
        <taxon>Chlamydomonadaceae</taxon>
        <taxon>Chlamydomonas</taxon>
    </lineage>
</organism>
<evidence type="ECO:0000313" key="3">
    <source>
        <dbReference type="EMBL" id="GAX80537.1"/>
    </source>
</evidence>
<name>A0A250XBS4_9CHLO</name>
<feature type="transmembrane region" description="Helical" evidence="2">
    <location>
        <begin position="315"/>
        <end position="340"/>
    </location>
</feature>
<dbReference type="Proteomes" id="UP000232323">
    <property type="component" value="Unassembled WGS sequence"/>
</dbReference>
<keyword evidence="2" id="KW-0472">Membrane</keyword>
<comment type="caution">
    <text evidence="3">The sequence shown here is derived from an EMBL/GenBank/DDBJ whole genome shotgun (WGS) entry which is preliminary data.</text>
</comment>
<keyword evidence="2" id="KW-1133">Transmembrane helix</keyword>
<evidence type="ECO:0000256" key="1">
    <source>
        <dbReference type="SAM" id="MobiDB-lite"/>
    </source>
</evidence>
<dbReference type="EMBL" id="BEGY01000053">
    <property type="protein sequence ID" value="GAX80537.1"/>
    <property type="molecule type" value="Genomic_DNA"/>
</dbReference>
<feature type="compositionally biased region" description="Pro residues" evidence="1">
    <location>
        <begin position="52"/>
        <end position="71"/>
    </location>
</feature>
<keyword evidence="4" id="KW-1185">Reference proteome</keyword>
<evidence type="ECO:0000256" key="2">
    <source>
        <dbReference type="SAM" id="Phobius"/>
    </source>
</evidence>
<reference evidence="3 4" key="1">
    <citation type="submission" date="2017-08" db="EMBL/GenBank/DDBJ databases">
        <title>Acidophilic green algal genome provides insights into adaptation to an acidic environment.</title>
        <authorList>
            <person name="Hirooka S."/>
            <person name="Hirose Y."/>
            <person name="Kanesaki Y."/>
            <person name="Higuchi S."/>
            <person name="Fujiwara T."/>
            <person name="Onuma R."/>
            <person name="Era A."/>
            <person name="Ohbayashi R."/>
            <person name="Uzuka A."/>
            <person name="Nozaki H."/>
            <person name="Yoshikawa H."/>
            <person name="Miyagishima S.Y."/>
        </authorList>
    </citation>
    <scope>NUCLEOTIDE SEQUENCE [LARGE SCALE GENOMIC DNA]</scope>
    <source>
        <strain evidence="3 4">NIES-2499</strain>
    </source>
</reference>
<feature type="region of interest" description="Disordered" evidence="1">
    <location>
        <begin position="46"/>
        <end position="116"/>
    </location>
</feature>
<gene>
    <name evidence="3" type="ORF">CEUSTIGMA_g7975.t1</name>
</gene>
<feature type="region of interest" description="Disordered" evidence="1">
    <location>
        <begin position="193"/>
        <end position="214"/>
    </location>
</feature>
<keyword evidence="2" id="KW-0812">Transmembrane</keyword>
<accession>A0A250XBS4</accession>
<proteinExistence type="predicted"/>